<evidence type="ECO:0000313" key="11">
    <source>
        <dbReference type="EMBL" id="ORC85411.1"/>
    </source>
</evidence>
<dbReference type="InterPro" id="IPR036739">
    <property type="entry name" value="SLC41_membr_dom_sf"/>
</dbReference>
<dbReference type="RefSeq" id="XP_028879477.1">
    <property type="nucleotide sequence ID" value="XM_029029208.1"/>
</dbReference>
<comment type="subcellular location">
    <subcellularLocation>
        <location evidence="1">Membrane</location>
        <topology evidence="1">Multi-pass membrane protein</topology>
    </subcellularLocation>
</comment>
<sequence>MHATWNSTLIPGSQESGSNLRHDATRIISRRDRNTTLDSENENDMLEVAASVGGSNSSRSSAGGVGGGNSSNSTTTSLRSARILLNSSTFTVARRRFVLLAALLGLQSGSQLVLQQYEELIKNHVVIVLFLSMVVGAGGNAGNQAAVSVITALLAARDGTNIPHNTHGRNVEAARKRSTVEKECSIAVLTTTTTAAPVVPTAGRSFCRRLVNCLVRLLQLPRVLLGRRWRRLCGDAEHPVGIPLAAVLRYELLVGLCCGLILMTIGALRVGFFVWWDDEDYISRGSSSGVASTQLTTGWGSNGAIVVGLSLSLFLIVFLSVLIGATLPYILLYFGANVEHAAPIVQVLMDLLGTWICCTTCNAFLPSILESNKTAGLKE</sequence>
<dbReference type="GeneID" id="39988988"/>
<keyword evidence="6 9" id="KW-1133">Transmembrane helix</keyword>
<evidence type="ECO:0000256" key="6">
    <source>
        <dbReference type="ARBA" id="ARBA00022989"/>
    </source>
</evidence>
<accession>A0A1X0NLF3</accession>
<dbReference type="OrthoDB" id="248200at2759"/>
<keyword evidence="4 9" id="KW-0812">Transmembrane</keyword>
<gene>
    <name evidence="11" type="ORF">TM35_000351550</name>
</gene>
<evidence type="ECO:0000256" key="5">
    <source>
        <dbReference type="ARBA" id="ARBA00022842"/>
    </source>
</evidence>
<feature type="region of interest" description="Disordered" evidence="8">
    <location>
        <begin position="1"/>
        <end position="75"/>
    </location>
</feature>
<dbReference type="VEuPathDB" id="TriTrypDB:TM35_000351550"/>
<evidence type="ECO:0000256" key="8">
    <source>
        <dbReference type="SAM" id="MobiDB-lite"/>
    </source>
</evidence>
<keyword evidence="7 9" id="KW-0472">Membrane</keyword>
<dbReference type="InterPro" id="IPR006667">
    <property type="entry name" value="SLC41_membr_dom"/>
</dbReference>
<dbReference type="Proteomes" id="UP000192257">
    <property type="component" value="Unassembled WGS sequence"/>
</dbReference>
<reference evidence="11 12" key="1">
    <citation type="submission" date="2017-03" db="EMBL/GenBank/DDBJ databases">
        <title>An alternative strategy for trypanosome survival in the mammalian bloodstream revealed through genome and transcriptome analysis of the ubiquitous bovine parasite Trypanosoma (Megatrypanum) theileri.</title>
        <authorList>
            <person name="Kelly S."/>
            <person name="Ivens A."/>
            <person name="Mott A."/>
            <person name="O'Neill E."/>
            <person name="Emms D."/>
            <person name="Macleod O."/>
            <person name="Voorheis P."/>
            <person name="Matthews J."/>
            <person name="Matthews K."/>
            <person name="Carrington M."/>
        </authorList>
    </citation>
    <scope>NUCLEOTIDE SEQUENCE [LARGE SCALE GENOMIC DNA]</scope>
    <source>
        <strain evidence="11">Edinburgh</strain>
    </source>
</reference>
<dbReference type="AlphaFoldDB" id="A0A1X0NLF3"/>
<dbReference type="PANTHER" id="PTHR41394:SF5">
    <property type="entry name" value="SLC41A_MGTE INTEGRAL MEMBRANE DOMAIN-CONTAINING PROTEIN"/>
    <property type="match status" value="1"/>
</dbReference>
<feature type="compositionally biased region" description="Polar residues" evidence="8">
    <location>
        <begin position="1"/>
        <end position="19"/>
    </location>
</feature>
<comment type="caution">
    <text evidence="11">The sequence shown here is derived from an EMBL/GenBank/DDBJ whole genome shotgun (WGS) entry which is preliminary data.</text>
</comment>
<keyword evidence="12" id="KW-1185">Reference proteome</keyword>
<feature type="domain" description="SLC41A/MgtE integral membrane" evidence="10">
    <location>
        <begin position="246"/>
        <end position="358"/>
    </location>
</feature>
<keyword evidence="3" id="KW-0813">Transport</keyword>
<evidence type="ECO:0000256" key="2">
    <source>
        <dbReference type="ARBA" id="ARBA00009749"/>
    </source>
</evidence>
<evidence type="ECO:0000259" key="10">
    <source>
        <dbReference type="Pfam" id="PF01769"/>
    </source>
</evidence>
<evidence type="ECO:0000256" key="7">
    <source>
        <dbReference type="ARBA" id="ARBA00023136"/>
    </source>
</evidence>
<dbReference type="GO" id="GO:0008324">
    <property type="term" value="F:monoatomic cation transmembrane transporter activity"/>
    <property type="evidence" value="ECO:0007669"/>
    <property type="project" value="InterPro"/>
</dbReference>
<evidence type="ECO:0000313" key="12">
    <source>
        <dbReference type="Proteomes" id="UP000192257"/>
    </source>
</evidence>
<evidence type="ECO:0000256" key="3">
    <source>
        <dbReference type="ARBA" id="ARBA00022448"/>
    </source>
</evidence>
<name>A0A1X0NLF3_9TRYP</name>
<feature type="transmembrane region" description="Helical" evidence="9">
    <location>
        <begin position="305"/>
        <end position="335"/>
    </location>
</feature>
<feature type="transmembrane region" description="Helical" evidence="9">
    <location>
        <begin position="252"/>
        <end position="276"/>
    </location>
</feature>
<evidence type="ECO:0000256" key="9">
    <source>
        <dbReference type="SAM" id="Phobius"/>
    </source>
</evidence>
<organism evidence="11 12">
    <name type="scientific">Trypanosoma theileri</name>
    <dbReference type="NCBI Taxonomy" id="67003"/>
    <lineage>
        <taxon>Eukaryota</taxon>
        <taxon>Discoba</taxon>
        <taxon>Euglenozoa</taxon>
        <taxon>Kinetoplastea</taxon>
        <taxon>Metakinetoplastina</taxon>
        <taxon>Trypanosomatida</taxon>
        <taxon>Trypanosomatidae</taxon>
        <taxon>Trypanosoma</taxon>
    </lineage>
</organism>
<keyword evidence="5" id="KW-0460">Magnesium</keyword>
<proteinExistence type="inferred from homology"/>
<evidence type="ECO:0000256" key="4">
    <source>
        <dbReference type="ARBA" id="ARBA00022692"/>
    </source>
</evidence>
<feature type="compositionally biased region" description="Low complexity" evidence="8">
    <location>
        <begin position="48"/>
        <end position="62"/>
    </location>
</feature>
<comment type="similarity">
    <text evidence="2">Belongs to the SLC41A transporter family.</text>
</comment>
<dbReference type="GO" id="GO:0016020">
    <property type="term" value="C:membrane"/>
    <property type="evidence" value="ECO:0007669"/>
    <property type="project" value="UniProtKB-SubCell"/>
</dbReference>
<feature type="transmembrane region" description="Helical" evidence="9">
    <location>
        <begin position="347"/>
        <end position="369"/>
    </location>
</feature>
<dbReference type="EMBL" id="NBCO01000035">
    <property type="protein sequence ID" value="ORC85411.1"/>
    <property type="molecule type" value="Genomic_DNA"/>
</dbReference>
<dbReference type="PANTHER" id="PTHR41394">
    <property type="entry name" value="MAGNESIUM TRANSPORTER MGTE"/>
    <property type="match status" value="1"/>
</dbReference>
<feature type="compositionally biased region" description="Basic and acidic residues" evidence="8">
    <location>
        <begin position="20"/>
        <end position="35"/>
    </location>
</feature>
<protein>
    <submittedName>
        <fullName evidence="11">Putative Mg transporter</fullName>
    </submittedName>
</protein>
<dbReference type="SUPFAM" id="SSF161093">
    <property type="entry name" value="MgtE membrane domain-like"/>
    <property type="match status" value="2"/>
</dbReference>
<evidence type="ECO:0000256" key="1">
    <source>
        <dbReference type="ARBA" id="ARBA00004141"/>
    </source>
</evidence>
<dbReference type="Gene3D" id="1.10.357.20">
    <property type="entry name" value="SLC41 divalent cation transporters, integral membrane domain"/>
    <property type="match status" value="2"/>
</dbReference>
<dbReference type="Pfam" id="PF01769">
    <property type="entry name" value="MgtE"/>
    <property type="match status" value="1"/>
</dbReference>